<dbReference type="EMBL" id="JAELUR010000012">
    <property type="protein sequence ID" value="KAG7424909.1"/>
    <property type="molecule type" value="Genomic_DNA"/>
</dbReference>
<dbReference type="Pfam" id="PF26616">
    <property type="entry name" value="CorA-like"/>
    <property type="match status" value="1"/>
</dbReference>
<evidence type="ECO:0000313" key="3">
    <source>
        <dbReference type="EMBL" id="KAG7424909.1"/>
    </source>
</evidence>
<proteinExistence type="predicted"/>
<gene>
    <name evidence="3" type="ORF">Forpi1262_v013773</name>
</gene>
<evidence type="ECO:0000256" key="1">
    <source>
        <dbReference type="SAM" id="Phobius"/>
    </source>
</evidence>
<name>A0A8J5U314_FUSOX</name>
<dbReference type="AlphaFoldDB" id="A0A8J5U314"/>
<feature type="domain" description="CorA-like transporter" evidence="2">
    <location>
        <begin position="158"/>
        <end position="256"/>
    </location>
</feature>
<dbReference type="InterPro" id="IPR058257">
    <property type="entry name" value="CorA-like_dom"/>
</dbReference>
<keyword evidence="1" id="KW-0472">Membrane</keyword>
<keyword evidence="1" id="KW-1133">Transmembrane helix</keyword>
<sequence>MYDSVFEKPPGRGEKYPVDTDCYAPMGQDRNFLDQKLSEQSLELFQISGGGIDVISQIQDRESKALQNQHRFVSSEEIETYGVSQYFEEDTLKDLLLVIKPAFSWSQICVTELAFRNVLATLHVFTPFLHVVHTFGTKTSDKQRARNVVHCHKWPAHGFEFCYNIRYFELNGRKRGNPWSLRQTGMYQNCVLRKQSRWILLNYSTYIYDRVSEAFASANVPHCGASTLVPHLFLLSAATRSWNLYIEALRHKVMLIEQKTYLSGLDQAPLHEHSPLFSDIQELKRLSDTISMAFDVINGQKEISVRCGDLHTSLALGHSDCDIADTIRMLQADLQHYHEEMTSLSRTTAKAEQLISSILAIRASNKLQTATDITQMNISDLHLQSRYMSVDAQNLLQVTERGHRDAIIMKILAQMAVVFLPASLVASLFSSTIVDDLEDGVSHIVLYLEITLPLLLATVVVLVLLEKGLPKRTWLRRLSPPLMFCANMASYNLAADCKTIAELAAEPVE</sequence>
<keyword evidence="1" id="KW-0812">Transmembrane</keyword>
<evidence type="ECO:0000313" key="4">
    <source>
        <dbReference type="Proteomes" id="UP000693942"/>
    </source>
</evidence>
<comment type="caution">
    <text evidence="3">The sequence shown here is derived from an EMBL/GenBank/DDBJ whole genome shotgun (WGS) entry which is preliminary data.</text>
</comment>
<evidence type="ECO:0000259" key="2">
    <source>
        <dbReference type="Pfam" id="PF26616"/>
    </source>
</evidence>
<accession>A0A8J5U314</accession>
<reference evidence="3" key="1">
    <citation type="submission" date="2021-04" db="EMBL/GenBank/DDBJ databases">
        <title>First draft genome resource for Brassicaceae pathogens Fusarium oxysporum f. sp. raphani and Fusarium oxysporum f. sp. rapae.</title>
        <authorList>
            <person name="Asai S."/>
        </authorList>
    </citation>
    <scope>NUCLEOTIDE SEQUENCE</scope>
    <source>
        <strain evidence="3">Tf1262</strain>
    </source>
</reference>
<organism evidence="3 4">
    <name type="scientific">Fusarium oxysporum f. sp. raphani</name>
    <dbReference type="NCBI Taxonomy" id="96318"/>
    <lineage>
        <taxon>Eukaryota</taxon>
        <taxon>Fungi</taxon>
        <taxon>Dikarya</taxon>
        <taxon>Ascomycota</taxon>
        <taxon>Pezizomycotina</taxon>
        <taxon>Sordariomycetes</taxon>
        <taxon>Hypocreomycetidae</taxon>
        <taxon>Hypocreales</taxon>
        <taxon>Nectriaceae</taxon>
        <taxon>Fusarium</taxon>
        <taxon>Fusarium oxysporum species complex</taxon>
    </lineage>
</organism>
<feature type="transmembrane region" description="Helical" evidence="1">
    <location>
        <begin position="411"/>
        <end position="432"/>
    </location>
</feature>
<dbReference type="Proteomes" id="UP000693942">
    <property type="component" value="Unassembled WGS sequence"/>
</dbReference>
<feature type="transmembrane region" description="Helical" evidence="1">
    <location>
        <begin position="444"/>
        <end position="465"/>
    </location>
</feature>
<protein>
    <recommendedName>
        <fullName evidence="2">CorA-like transporter domain-containing protein</fullName>
    </recommendedName>
</protein>